<dbReference type="PANTHER" id="PTHR11462">
    <property type="entry name" value="JUN TRANSCRIPTION FACTOR-RELATED"/>
    <property type="match status" value="1"/>
</dbReference>
<organism evidence="7">
    <name type="scientific">Oscarella lobularis</name>
    <name type="common">Bubble oscar sponge</name>
    <name type="synonym">Halisarca lobularis</name>
    <dbReference type="NCBI Taxonomy" id="121494"/>
    <lineage>
        <taxon>Eukaryota</taxon>
        <taxon>Metazoa</taxon>
        <taxon>Porifera</taxon>
        <taxon>Homoscleromorpha</taxon>
        <taxon>Homosclerophorida</taxon>
        <taxon>Oscarellidae</taxon>
        <taxon>Oscarella</taxon>
    </lineage>
</organism>
<dbReference type="InterPro" id="IPR050946">
    <property type="entry name" value="AP-1_TF_bZIP"/>
</dbReference>
<evidence type="ECO:0000259" key="6">
    <source>
        <dbReference type="PROSITE" id="PS50217"/>
    </source>
</evidence>
<accession>A0A0U2GRJ4</accession>
<dbReference type="GO" id="GO:0042127">
    <property type="term" value="P:regulation of cell population proliferation"/>
    <property type="evidence" value="ECO:0007669"/>
    <property type="project" value="TreeGrafter"/>
</dbReference>
<evidence type="ECO:0000256" key="3">
    <source>
        <dbReference type="ARBA" id="ARBA00023125"/>
    </source>
</evidence>
<dbReference type="RefSeq" id="XP_065832977.1">
    <property type="nucleotide sequence ID" value="XM_065976905.1"/>
</dbReference>
<dbReference type="EMBL" id="KM983319">
    <property type="protein sequence ID" value="ALB75325.1"/>
    <property type="molecule type" value="mRNA"/>
</dbReference>
<feature type="domain" description="BZIP" evidence="6">
    <location>
        <begin position="235"/>
        <end position="298"/>
    </location>
</feature>
<comment type="similarity">
    <text evidence="1">Belongs to the bZIP family. Jun subfamily.</text>
</comment>
<dbReference type="AlphaFoldDB" id="A0A0U2GRJ4"/>
<keyword evidence="4" id="KW-0804">Transcription</keyword>
<dbReference type="Pfam" id="PF00170">
    <property type="entry name" value="bZIP_1"/>
    <property type="match status" value="1"/>
</dbReference>
<dbReference type="CDD" id="cd14696">
    <property type="entry name" value="bZIP_Jun"/>
    <property type="match status" value="1"/>
</dbReference>
<dbReference type="SUPFAM" id="SSF57959">
    <property type="entry name" value="Leucine zipper domain"/>
    <property type="match status" value="1"/>
</dbReference>
<evidence type="ECO:0000313" key="7">
    <source>
        <dbReference type="EMBL" id="ALB75325.1"/>
    </source>
</evidence>
<dbReference type="InterPro" id="IPR005643">
    <property type="entry name" value="JNK"/>
</dbReference>
<dbReference type="PROSITE" id="PS00036">
    <property type="entry name" value="BZIP_BASIC"/>
    <property type="match status" value="1"/>
</dbReference>
<keyword evidence="2" id="KW-0805">Transcription regulation</keyword>
<dbReference type="GO" id="GO:0005667">
    <property type="term" value="C:transcription regulator complex"/>
    <property type="evidence" value="ECO:0007669"/>
    <property type="project" value="TreeGrafter"/>
</dbReference>
<dbReference type="PANTHER" id="PTHR11462:SF35">
    <property type="entry name" value="TRANSCRIPTION FACTOR JRA"/>
    <property type="match status" value="1"/>
</dbReference>
<name>A0A0U2GRJ4_OSCLO</name>
<keyword evidence="3" id="KW-0238">DNA-binding</keyword>
<dbReference type="GO" id="GO:0000981">
    <property type="term" value="F:DNA-binding transcription factor activity, RNA polymerase II-specific"/>
    <property type="evidence" value="ECO:0007669"/>
    <property type="project" value="TreeGrafter"/>
</dbReference>
<evidence type="ECO:0000256" key="5">
    <source>
        <dbReference type="SAM" id="Coils"/>
    </source>
</evidence>
<dbReference type="PRINTS" id="PR00043">
    <property type="entry name" value="LEUZIPPRJUN"/>
</dbReference>
<dbReference type="Gene3D" id="1.20.5.170">
    <property type="match status" value="1"/>
</dbReference>
<sequence>MIESSESMYDSATNACVGTTTRENLKLPLPVSAPQSSTATTATAAPIASPFGGLALTTPDLENFITASSLAISTSCTTPTPTPTTFLKAASSQATTEQEEYVRGFVAALQRIQEQESSANPVVDSSTTSSMSSLTDATSTTYATNTNYPIMSTMTTMTAAARLPAPPTQSYATTSIASSNLTPSTYDEGTYGYYKPSGTDSLVNNLLLAAAATEQIVPGTPPPPPNPLDPQYQEELKKRRKKERNRVAASKCRKRRLEREADLEEKVKAMKVEYGELTSEATRLRQVVFKLKQLVMAHVNGGCSVMMEQAGLAPAAVSVTSAS</sequence>
<dbReference type="PROSITE" id="PS50217">
    <property type="entry name" value="BZIP"/>
    <property type="match status" value="1"/>
</dbReference>
<evidence type="ECO:0000256" key="1">
    <source>
        <dbReference type="ARBA" id="ARBA00006882"/>
    </source>
</evidence>
<protein>
    <submittedName>
        <fullName evidence="7">Transcription factor AP-1</fullName>
    </submittedName>
</protein>
<dbReference type="Pfam" id="PF03957">
    <property type="entry name" value="Jun"/>
    <property type="match status" value="1"/>
</dbReference>
<evidence type="ECO:0000256" key="4">
    <source>
        <dbReference type="ARBA" id="ARBA00023163"/>
    </source>
</evidence>
<dbReference type="InterPro" id="IPR002112">
    <property type="entry name" value="Leuzip_Jun"/>
</dbReference>
<dbReference type="InterPro" id="IPR004827">
    <property type="entry name" value="bZIP"/>
</dbReference>
<dbReference type="GO" id="GO:0000978">
    <property type="term" value="F:RNA polymerase II cis-regulatory region sequence-specific DNA binding"/>
    <property type="evidence" value="ECO:0007669"/>
    <property type="project" value="TreeGrafter"/>
</dbReference>
<reference evidence="7" key="1">
    <citation type="submission" date="2014-10" db="EMBL/GenBank/DDBJ databases">
        <title>The Rho/Rock Pathway Is a Key Ancestral Toolkit Involved in Morphogenesis and Cell Proliferation.</title>
        <authorList>
            <person name="Schenkelaars Q."/>
            <person name="Fierro-Constain L."/>
            <person name="Renard E."/>
            <person name="Borchiellini C."/>
            <person name="Hill A.L."/>
        </authorList>
    </citation>
    <scope>NUCLEOTIDE SEQUENCE</scope>
</reference>
<dbReference type="InterPro" id="IPR046347">
    <property type="entry name" value="bZIP_sf"/>
</dbReference>
<evidence type="ECO:0000256" key="2">
    <source>
        <dbReference type="ARBA" id="ARBA00023015"/>
    </source>
</evidence>
<keyword evidence="5" id="KW-0175">Coiled coil</keyword>
<feature type="coiled-coil region" evidence="5">
    <location>
        <begin position="233"/>
        <end position="280"/>
    </location>
</feature>
<dbReference type="GO" id="GO:0051726">
    <property type="term" value="P:regulation of cell cycle"/>
    <property type="evidence" value="ECO:0007669"/>
    <property type="project" value="TreeGrafter"/>
</dbReference>
<dbReference type="SMART" id="SM00338">
    <property type="entry name" value="BRLZ"/>
    <property type="match status" value="1"/>
</dbReference>
<dbReference type="GeneID" id="136189063"/>
<proteinExistence type="evidence at transcript level"/>